<dbReference type="EMBL" id="SNXJ01000008">
    <property type="protein sequence ID" value="TDP27947.1"/>
    <property type="molecule type" value="Genomic_DNA"/>
</dbReference>
<reference evidence="3 5" key="2">
    <citation type="submission" date="2019-03" db="EMBL/GenBank/DDBJ databases">
        <title>Genomic Encyclopedia of Type Strains, Phase IV (KMG-IV): sequencing the most valuable type-strain genomes for metagenomic binning, comparative biology and taxonomic classification.</title>
        <authorList>
            <person name="Goeker M."/>
        </authorList>
    </citation>
    <scope>NUCLEOTIDE SEQUENCE [LARGE SCALE GENOMIC DNA]</scope>
    <source>
        <strain evidence="3 5">DSM 17481</strain>
    </source>
</reference>
<keyword evidence="1" id="KW-0732">Signal</keyword>
<protein>
    <submittedName>
        <fullName evidence="2 3">Lipoprotein</fullName>
    </submittedName>
</protein>
<organism evidence="2 4">
    <name type="scientific">Avibacterium gallinarum</name>
    <name type="common">Pasteurella gallinarum</name>
    <dbReference type="NCBI Taxonomy" id="755"/>
    <lineage>
        <taxon>Bacteria</taxon>
        <taxon>Pseudomonadati</taxon>
        <taxon>Pseudomonadota</taxon>
        <taxon>Gammaproteobacteria</taxon>
        <taxon>Pasteurellales</taxon>
        <taxon>Pasteurellaceae</taxon>
        <taxon>Avibacterium</taxon>
    </lineage>
</organism>
<feature type="signal peptide" evidence="1">
    <location>
        <begin position="1"/>
        <end position="28"/>
    </location>
</feature>
<evidence type="ECO:0000313" key="5">
    <source>
        <dbReference type="Proteomes" id="UP000294683"/>
    </source>
</evidence>
<dbReference type="Pfam" id="PF03923">
    <property type="entry name" value="Lipoprotein_16"/>
    <property type="match status" value="1"/>
</dbReference>
<feature type="chain" id="PRO_5016945333" evidence="1">
    <location>
        <begin position="29"/>
        <end position="198"/>
    </location>
</feature>
<accession>A0A379AYP8</accession>
<reference evidence="2 4" key="1">
    <citation type="submission" date="2018-06" db="EMBL/GenBank/DDBJ databases">
        <authorList>
            <consortium name="Pathogen Informatics"/>
            <person name="Doyle S."/>
        </authorList>
    </citation>
    <scope>NUCLEOTIDE SEQUENCE [LARGE SCALE GENOMIC DNA]</scope>
    <source>
        <strain evidence="2 4">NCTC11188</strain>
    </source>
</reference>
<sequence length="198" mass="21880">MRFAKLSLITLFSSAVLLSACQSQPSNTITFTPPSPSVQFNAANQHAILNILTRDARQQPEVSSYVYDEKIFKLFAEPKPAQIFDQVIKQDLNGKGFRIAATPAQSNTNVIVNINKFYADVEQGNLRYKITANVQINVQVQGAKGQFNKNIGSTRSQEGALRANNANIQKVLGQALNETVQSIYKDQEIANAINQYSN</sequence>
<evidence type="ECO:0000313" key="4">
    <source>
        <dbReference type="Proteomes" id="UP000255113"/>
    </source>
</evidence>
<dbReference type="Proteomes" id="UP000255113">
    <property type="component" value="Unassembled WGS sequence"/>
</dbReference>
<proteinExistence type="predicted"/>
<keyword evidence="5" id="KW-1185">Reference proteome</keyword>
<dbReference type="EMBL" id="UGSQ01000003">
    <property type="protein sequence ID" value="SUB27568.1"/>
    <property type="molecule type" value="Genomic_DNA"/>
</dbReference>
<gene>
    <name evidence="3" type="ORF">EV689_10859</name>
    <name evidence="2" type="ORF">NCTC11188_01771</name>
</gene>
<dbReference type="InterPro" id="IPR005619">
    <property type="entry name" value="Uncharacterised_YajG"/>
</dbReference>
<name>A0A379AYP8_AVIGA</name>
<evidence type="ECO:0000313" key="2">
    <source>
        <dbReference type="EMBL" id="SUB27568.1"/>
    </source>
</evidence>
<evidence type="ECO:0000313" key="3">
    <source>
        <dbReference type="EMBL" id="TDP27947.1"/>
    </source>
</evidence>
<evidence type="ECO:0000256" key="1">
    <source>
        <dbReference type="SAM" id="SignalP"/>
    </source>
</evidence>
<keyword evidence="2" id="KW-0449">Lipoprotein</keyword>
<dbReference type="Proteomes" id="UP000294683">
    <property type="component" value="Unassembled WGS sequence"/>
</dbReference>
<dbReference type="AlphaFoldDB" id="A0A379AYP8"/>
<dbReference type="PROSITE" id="PS51257">
    <property type="entry name" value="PROKAR_LIPOPROTEIN"/>
    <property type="match status" value="1"/>
</dbReference>